<dbReference type="InterPro" id="IPR011041">
    <property type="entry name" value="Quinoprot_gluc/sorb_DH_b-prop"/>
</dbReference>
<evidence type="ECO:0000313" key="10">
    <source>
        <dbReference type="Proteomes" id="UP000707352"/>
    </source>
</evidence>
<proteinExistence type="predicted"/>
<feature type="transmembrane region" description="Helical" evidence="7">
    <location>
        <begin position="44"/>
        <end position="63"/>
    </location>
</feature>
<name>A0ABX0VAX4_9HYPH</name>
<feature type="domain" description="Cytochrome c" evidence="8">
    <location>
        <begin position="555"/>
        <end position="657"/>
    </location>
</feature>
<evidence type="ECO:0000256" key="5">
    <source>
        <dbReference type="ARBA" id="ARBA00023004"/>
    </source>
</evidence>
<keyword evidence="4" id="KW-0249">Electron transport</keyword>
<dbReference type="Gene3D" id="2.120.10.30">
    <property type="entry name" value="TolB, C-terminal domain"/>
    <property type="match status" value="1"/>
</dbReference>
<evidence type="ECO:0000259" key="8">
    <source>
        <dbReference type="PROSITE" id="PS51007"/>
    </source>
</evidence>
<feature type="transmembrane region" description="Helical" evidence="7">
    <location>
        <begin position="75"/>
        <end position="94"/>
    </location>
</feature>
<evidence type="ECO:0000256" key="7">
    <source>
        <dbReference type="SAM" id="Phobius"/>
    </source>
</evidence>
<keyword evidence="7" id="KW-0472">Membrane</keyword>
<dbReference type="InterPro" id="IPR036909">
    <property type="entry name" value="Cyt_c-like_dom_sf"/>
</dbReference>
<gene>
    <name evidence="9" type="ORF">HB375_10310</name>
</gene>
<protein>
    <recommendedName>
        <fullName evidence="8">Cytochrome c domain-containing protein</fullName>
    </recommendedName>
</protein>
<dbReference type="Gene3D" id="1.10.760.10">
    <property type="entry name" value="Cytochrome c-like domain"/>
    <property type="match status" value="1"/>
</dbReference>
<dbReference type="RefSeq" id="WP_167672899.1">
    <property type="nucleotide sequence ID" value="NZ_JAATJS010000003.1"/>
</dbReference>
<dbReference type="InterPro" id="IPR011042">
    <property type="entry name" value="6-blade_b-propeller_TolB-like"/>
</dbReference>
<evidence type="ECO:0000256" key="1">
    <source>
        <dbReference type="ARBA" id="ARBA00022448"/>
    </source>
</evidence>
<dbReference type="Proteomes" id="UP000707352">
    <property type="component" value="Unassembled WGS sequence"/>
</dbReference>
<dbReference type="EMBL" id="JAATJS010000003">
    <property type="protein sequence ID" value="NIX77003.1"/>
    <property type="molecule type" value="Genomic_DNA"/>
</dbReference>
<reference evidence="9 10" key="1">
    <citation type="submission" date="2020-03" db="EMBL/GenBank/DDBJ databases">
        <title>The genome sequence of Microvirga sp. c23x22.</title>
        <authorList>
            <person name="Zhang X."/>
        </authorList>
    </citation>
    <scope>NUCLEOTIDE SEQUENCE [LARGE SCALE GENOMIC DNA]</scope>
    <source>
        <strain evidence="10">c23x22</strain>
    </source>
</reference>
<dbReference type="InterPro" id="IPR009056">
    <property type="entry name" value="Cyt_c-like_dom"/>
</dbReference>
<feature type="transmembrane region" description="Helical" evidence="7">
    <location>
        <begin position="129"/>
        <end position="148"/>
    </location>
</feature>
<keyword evidence="3 6" id="KW-0479">Metal-binding</keyword>
<evidence type="ECO:0000313" key="9">
    <source>
        <dbReference type="EMBL" id="NIX77003.1"/>
    </source>
</evidence>
<dbReference type="Pfam" id="PF07995">
    <property type="entry name" value="GSDH"/>
    <property type="match status" value="1"/>
</dbReference>
<keyword evidence="2 6" id="KW-0349">Heme</keyword>
<keyword evidence="7" id="KW-0812">Transmembrane</keyword>
<evidence type="ECO:0000256" key="2">
    <source>
        <dbReference type="ARBA" id="ARBA00022617"/>
    </source>
</evidence>
<feature type="transmembrane region" description="Helical" evidence="7">
    <location>
        <begin position="12"/>
        <end position="32"/>
    </location>
</feature>
<dbReference type="InterPro" id="IPR012938">
    <property type="entry name" value="Glc/Sorbosone_DH"/>
</dbReference>
<keyword evidence="10" id="KW-1185">Reference proteome</keyword>
<evidence type="ECO:0000256" key="4">
    <source>
        <dbReference type="ARBA" id="ARBA00022982"/>
    </source>
</evidence>
<evidence type="ECO:0000256" key="3">
    <source>
        <dbReference type="ARBA" id="ARBA00022723"/>
    </source>
</evidence>
<feature type="transmembrane region" description="Helical" evidence="7">
    <location>
        <begin position="100"/>
        <end position="122"/>
    </location>
</feature>
<dbReference type="PRINTS" id="PR00604">
    <property type="entry name" value="CYTCHRMECIAB"/>
</dbReference>
<organism evidence="9 10">
    <name type="scientific">Microvirga terricola</name>
    <dbReference type="NCBI Taxonomy" id="2719797"/>
    <lineage>
        <taxon>Bacteria</taxon>
        <taxon>Pseudomonadati</taxon>
        <taxon>Pseudomonadota</taxon>
        <taxon>Alphaproteobacteria</taxon>
        <taxon>Hyphomicrobiales</taxon>
        <taxon>Methylobacteriaceae</taxon>
        <taxon>Microvirga</taxon>
    </lineage>
</organism>
<keyword evidence="1" id="KW-0813">Transport</keyword>
<dbReference type="SUPFAM" id="SSF50952">
    <property type="entry name" value="Soluble quinoprotein glucose dehydrogenase"/>
    <property type="match status" value="1"/>
</dbReference>
<dbReference type="PANTHER" id="PTHR11961">
    <property type="entry name" value="CYTOCHROME C"/>
    <property type="match status" value="1"/>
</dbReference>
<sequence length="658" mass="71759">MQSAVHRGTPSLRYLLAWDVIAITPLLFLPVWRAGLPLWHLPRAQWLPFLCLVAAFLLSAAIAASFHRLARWQAAPLAAVCTAAVFGLVLLGFFLKGTDYSRAITLTMFACAVLLVPAPYVVGPSRHRAALGALIAAVAAGPYALSLAEQASSRQASLIKTEYYNLEVDTYSSAIPHPVVQGGGLATIGDHYLLVTGDGRFYLFGWGTPVEHLAVTPLPFRAPINGDAFARAAGRPWATPASYVDPAIESGRAGSEILNSEWFRVYSVLVQETGDDARLFVSHNFWHSDRDCWTERVSVLQANRQALLAGTAEAEWETLYETQPCLPVTGPDRRHGIPFVGYFGGGRMALLDAQTLLLTVGDFGFDGAASTKAQAQDPSTSYGKTIAIRIADGRTTLFTLGHRNPEGLSIDSSGVIWSTEHGPQGGDELNRLVRDANYGWPYATYGTDYASFAWPLNKPEAEWHAYRSPVFAWVPSIAVTNLIAVERDLFTQWRGDLLIASLKAQTLFRARIRNGQVAYVEPIVIGSRVRDLVEGHDGRIVLWTDDHTLISLRPKQSTTGDALFAERCNGCHQSVQVSGNRIGPSLSGVVGRRTASLTNYPDYSSCLRRLGGMWTEERLDAFLTAPRALCPGTSMDFAGIASPSERSAIIRHLGTLRH</sequence>
<dbReference type="InterPro" id="IPR002327">
    <property type="entry name" value="Cyt_c_1A/1B"/>
</dbReference>
<dbReference type="SUPFAM" id="SSF46626">
    <property type="entry name" value="Cytochrome c"/>
    <property type="match status" value="1"/>
</dbReference>
<comment type="caution">
    <text evidence="9">The sequence shown here is derived from an EMBL/GenBank/DDBJ whole genome shotgun (WGS) entry which is preliminary data.</text>
</comment>
<keyword evidence="7" id="KW-1133">Transmembrane helix</keyword>
<keyword evidence="5 6" id="KW-0408">Iron</keyword>
<evidence type="ECO:0000256" key="6">
    <source>
        <dbReference type="PROSITE-ProRule" id="PRU00433"/>
    </source>
</evidence>
<dbReference type="PROSITE" id="PS51007">
    <property type="entry name" value="CYTC"/>
    <property type="match status" value="1"/>
</dbReference>
<accession>A0ABX0VAX4</accession>